<dbReference type="Gene3D" id="3.40.50.1110">
    <property type="entry name" value="SGNH hydrolase"/>
    <property type="match status" value="1"/>
</dbReference>
<dbReference type="InterPro" id="IPR036514">
    <property type="entry name" value="SGNH_hydro_sf"/>
</dbReference>
<feature type="domain" description="GSCFA" evidence="1">
    <location>
        <begin position="21"/>
        <end position="257"/>
    </location>
</feature>
<sequence>MKFRSELIPRPAANKLSHDNRFFSAGSCFAAHMAEKLEFYQFRITANPLGVMYNPVSLLSMLEHLRQPFVLREDLLVREDGVWHSLLHDSSFSSPSREELLSRMERSHRQGREALLRSDVWLITLGTSRVYVHRERQCPVANCHKIPADRFERRLLSVDDVVEALKKIISLAADIHPGIFIILSVSPVRHLRDGFHGNTLSKARLHLAIEKICDSENNAAYFPAWELLMDDLRDYRFYKEDLIHPSPAAVEYIWQKFAGAYMDGETLEIMKEVEAIRKGRAHRPLIKDHPAHEAFLRRLRQREERLRARFPFMRF</sequence>
<evidence type="ECO:0000313" key="2">
    <source>
        <dbReference type="EMBL" id="HED09620.1"/>
    </source>
</evidence>
<dbReference type="EMBL" id="DRLD01000074">
    <property type="protein sequence ID" value="HED09620.1"/>
    <property type="molecule type" value="Genomic_DNA"/>
</dbReference>
<comment type="caution">
    <text evidence="2">The sequence shown here is derived from an EMBL/GenBank/DDBJ whole genome shotgun (WGS) entry which is preliminary data.</text>
</comment>
<organism evidence="2">
    <name type="scientific">Caldithrix abyssi</name>
    <dbReference type="NCBI Taxonomy" id="187145"/>
    <lineage>
        <taxon>Bacteria</taxon>
        <taxon>Pseudomonadati</taxon>
        <taxon>Calditrichota</taxon>
        <taxon>Calditrichia</taxon>
        <taxon>Calditrichales</taxon>
        <taxon>Calditrichaceae</taxon>
        <taxon>Caldithrix</taxon>
    </lineage>
</organism>
<name>A0A7V1LKI3_CALAY</name>
<dbReference type="Pfam" id="PF08885">
    <property type="entry name" value="GSCFA"/>
    <property type="match status" value="1"/>
</dbReference>
<reference evidence="2" key="1">
    <citation type="journal article" date="2020" name="mSystems">
        <title>Genome- and Community-Level Interaction Insights into Carbon Utilization and Element Cycling Functions of Hydrothermarchaeota in Hydrothermal Sediment.</title>
        <authorList>
            <person name="Zhou Z."/>
            <person name="Liu Y."/>
            <person name="Xu W."/>
            <person name="Pan J."/>
            <person name="Luo Z.H."/>
            <person name="Li M."/>
        </authorList>
    </citation>
    <scope>NUCLEOTIDE SEQUENCE [LARGE SCALE GENOMIC DNA]</scope>
    <source>
        <strain evidence="2">HyVt-456</strain>
    </source>
</reference>
<protein>
    <recommendedName>
        <fullName evidence="1">GSCFA domain-containing protein</fullName>
    </recommendedName>
</protein>
<gene>
    <name evidence="2" type="ORF">ENJ10_02945</name>
</gene>
<dbReference type="AlphaFoldDB" id="A0A7V1LKI3"/>
<dbReference type="GO" id="GO:0016788">
    <property type="term" value="F:hydrolase activity, acting on ester bonds"/>
    <property type="evidence" value="ECO:0007669"/>
    <property type="project" value="UniProtKB-ARBA"/>
</dbReference>
<accession>A0A7V1LKI3</accession>
<dbReference type="Proteomes" id="UP000886005">
    <property type="component" value="Unassembled WGS sequence"/>
</dbReference>
<dbReference type="SUPFAM" id="SSF52266">
    <property type="entry name" value="SGNH hydrolase"/>
    <property type="match status" value="1"/>
</dbReference>
<evidence type="ECO:0000259" key="1">
    <source>
        <dbReference type="Pfam" id="PF08885"/>
    </source>
</evidence>
<dbReference type="InterPro" id="IPR014982">
    <property type="entry name" value="GSCFA"/>
</dbReference>
<proteinExistence type="predicted"/>